<feature type="transmembrane region" description="Helical" evidence="9">
    <location>
        <begin position="81"/>
        <end position="102"/>
    </location>
</feature>
<feature type="transmembrane region" description="Helical" evidence="9">
    <location>
        <begin position="44"/>
        <end position="65"/>
    </location>
</feature>
<dbReference type="AlphaFoldDB" id="A0A1H3FBQ6"/>
<reference evidence="11" key="1">
    <citation type="submission" date="2016-10" db="EMBL/GenBank/DDBJ databases">
        <authorList>
            <person name="Varghese N."/>
            <person name="Submissions S."/>
        </authorList>
    </citation>
    <scope>NUCLEOTIDE SEQUENCE [LARGE SCALE GENOMIC DNA]</scope>
    <source>
        <strain evidence="11">DSM 15718</strain>
    </source>
</reference>
<feature type="transmembrane region" description="Helical" evidence="9">
    <location>
        <begin position="160"/>
        <end position="179"/>
    </location>
</feature>
<evidence type="ECO:0000256" key="5">
    <source>
        <dbReference type="ARBA" id="ARBA00022847"/>
    </source>
</evidence>
<keyword evidence="5" id="KW-0769">Symport</keyword>
<dbReference type="PANTHER" id="PTHR11958">
    <property type="entry name" value="SODIUM/DICARBOXYLATE SYMPORTER-RELATED"/>
    <property type="match status" value="1"/>
</dbReference>
<dbReference type="OrthoDB" id="9768885at2"/>
<dbReference type="InterPro" id="IPR050746">
    <property type="entry name" value="DAACS"/>
</dbReference>
<protein>
    <submittedName>
        <fullName evidence="10">Na+/H+-dicarboxylate symporter</fullName>
    </submittedName>
</protein>
<dbReference type="PRINTS" id="PR00173">
    <property type="entry name" value="EDTRNSPORT"/>
</dbReference>
<dbReference type="InterPro" id="IPR018107">
    <property type="entry name" value="Na-dicarboxylate_symporter_CS"/>
</dbReference>
<evidence type="ECO:0000256" key="7">
    <source>
        <dbReference type="ARBA" id="ARBA00023136"/>
    </source>
</evidence>
<feature type="transmembrane region" description="Helical" evidence="9">
    <location>
        <begin position="368"/>
        <end position="390"/>
    </location>
</feature>
<proteinExistence type="predicted"/>
<dbReference type="GO" id="GO:0015293">
    <property type="term" value="F:symporter activity"/>
    <property type="evidence" value="ECO:0007669"/>
    <property type="project" value="UniProtKB-KW"/>
</dbReference>
<dbReference type="STRING" id="229203.SAMN05444338_11751"/>
<dbReference type="PANTHER" id="PTHR11958:SF63">
    <property type="entry name" value="AMINO ACID TRANSPORTER"/>
    <property type="match status" value="1"/>
</dbReference>
<evidence type="ECO:0000256" key="8">
    <source>
        <dbReference type="ARBA" id="ARBA00023180"/>
    </source>
</evidence>
<dbReference type="RefSeq" id="WP_091434807.1">
    <property type="nucleotide sequence ID" value="NZ_FNMV01000017.1"/>
</dbReference>
<evidence type="ECO:0000256" key="1">
    <source>
        <dbReference type="ARBA" id="ARBA00004651"/>
    </source>
</evidence>
<dbReference type="Proteomes" id="UP000198569">
    <property type="component" value="Unassembled WGS sequence"/>
</dbReference>
<evidence type="ECO:0000313" key="11">
    <source>
        <dbReference type="Proteomes" id="UP000198569"/>
    </source>
</evidence>
<dbReference type="SUPFAM" id="SSF118215">
    <property type="entry name" value="Proton glutamate symport protein"/>
    <property type="match status" value="1"/>
</dbReference>
<gene>
    <name evidence="10" type="ORF">SAMN05444338_11751</name>
</gene>
<keyword evidence="6 9" id="KW-1133">Transmembrane helix</keyword>
<keyword evidence="4 9" id="KW-0812">Transmembrane</keyword>
<dbReference type="GO" id="GO:1902475">
    <property type="term" value="P:L-alpha-amino acid transmembrane transport"/>
    <property type="evidence" value="ECO:0007669"/>
    <property type="project" value="UniProtKB-ARBA"/>
</dbReference>
<evidence type="ECO:0000256" key="9">
    <source>
        <dbReference type="SAM" id="Phobius"/>
    </source>
</evidence>
<evidence type="ECO:0000256" key="3">
    <source>
        <dbReference type="ARBA" id="ARBA00022475"/>
    </source>
</evidence>
<feature type="transmembrane region" description="Helical" evidence="9">
    <location>
        <begin position="200"/>
        <end position="221"/>
    </location>
</feature>
<keyword evidence="7 9" id="KW-0472">Membrane</keyword>
<evidence type="ECO:0000256" key="6">
    <source>
        <dbReference type="ARBA" id="ARBA00022989"/>
    </source>
</evidence>
<dbReference type="FunFam" id="1.10.3860.10:FF:000001">
    <property type="entry name" value="C4-dicarboxylate transport protein"/>
    <property type="match status" value="1"/>
</dbReference>
<sequence length="426" mass="45641">MKNLAMHWKILIGMILGLLFGLLMKNLEQNGLVVDWIKPFGTVFINLLKMIAVPLIVVSLIVGLADLKDISKLSKLGSRTVLFYLCSTVVAVTIGLVLANLIKPGRYINDVSRETLIENFSGDASQKIELAVKAKNSGPLQPLIDIVPENFFSALSDNGSMLKVIFFVILIGIGLILIEEKKAKPVVDFFKGMNEVIMKIIDIIMLFSPYGVFALMAALMVEIPDFSTLGALGIYGLTVLLGLFIMAFVFYPTLLMIFAKVNPIKFFKAIAPAQLLAFSTSSSAATLPVTMECVTENLGVDEEVSSFVLPLGATVNMDGTSLYQAVAAIFIAQAMLPEALDLQTQLMIVVTATLASIGSAAVPSAGMVMLVIVLGQAGIPEAGLALIFAIDRPLDMCRTVVNVTSDSTIATIVAKSVGKLKTPKGF</sequence>
<keyword evidence="8" id="KW-0325">Glycoprotein</keyword>
<evidence type="ECO:0000256" key="4">
    <source>
        <dbReference type="ARBA" id="ARBA00022692"/>
    </source>
</evidence>
<dbReference type="GO" id="GO:0006835">
    <property type="term" value="P:dicarboxylic acid transport"/>
    <property type="evidence" value="ECO:0007669"/>
    <property type="project" value="UniProtKB-ARBA"/>
</dbReference>
<keyword evidence="3" id="KW-1003">Cell membrane</keyword>
<dbReference type="Pfam" id="PF00375">
    <property type="entry name" value="SDF"/>
    <property type="match status" value="1"/>
</dbReference>
<name>A0A1H3FBQ6_9FLAO</name>
<dbReference type="InterPro" id="IPR036458">
    <property type="entry name" value="Na:dicarbo_symporter_sf"/>
</dbReference>
<dbReference type="InterPro" id="IPR001991">
    <property type="entry name" value="Na-dicarboxylate_symporter"/>
</dbReference>
<feature type="transmembrane region" description="Helical" evidence="9">
    <location>
        <begin position="233"/>
        <end position="259"/>
    </location>
</feature>
<dbReference type="Gene3D" id="1.10.3860.10">
    <property type="entry name" value="Sodium:dicarboxylate symporter"/>
    <property type="match status" value="1"/>
</dbReference>
<dbReference type="PROSITE" id="PS00714">
    <property type="entry name" value="NA_DICARBOXYL_SYMP_2"/>
    <property type="match status" value="1"/>
</dbReference>
<comment type="subcellular location">
    <subcellularLocation>
        <location evidence="1">Cell membrane</location>
        <topology evidence="1">Multi-pass membrane protein</topology>
    </subcellularLocation>
</comment>
<organism evidence="10 11">
    <name type="scientific">Flavobacterium degerlachei</name>
    <dbReference type="NCBI Taxonomy" id="229203"/>
    <lineage>
        <taxon>Bacteria</taxon>
        <taxon>Pseudomonadati</taxon>
        <taxon>Bacteroidota</taxon>
        <taxon>Flavobacteriia</taxon>
        <taxon>Flavobacteriales</taxon>
        <taxon>Flavobacteriaceae</taxon>
        <taxon>Flavobacterium</taxon>
    </lineage>
</organism>
<keyword evidence="11" id="KW-1185">Reference proteome</keyword>
<keyword evidence="2" id="KW-0813">Transport</keyword>
<dbReference type="EMBL" id="FNMV01000017">
    <property type="protein sequence ID" value="SDX88412.1"/>
    <property type="molecule type" value="Genomic_DNA"/>
</dbReference>
<accession>A0A1H3FBQ6</accession>
<evidence type="ECO:0000313" key="10">
    <source>
        <dbReference type="EMBL" id="SDX88412.1"/>
    </source>
</evidence>
<feature type="transmembrane region" description="Helical" evidence="9">
    <location>
        <begin position="7"/>
        <end position="24"/>
    </location>
</feature>
<evidence type="ECO:0000256" key="2">
    <source>
        <dbReference type="ARBA" id="ARBA00022448"/>
    </source>
</evidence>
<dbReference type="GO" id="GO:0005886">
    <property type="term" value="C:plasma membrane"/>
    <property type="evidence" value="ECO:0007669"/>
    <property type="project" value="UniProtKB-SubCell"/>
</dbReference>